<evidence type="ECO:0000259" key="3">
    <source>
        <dbReference type="Pfam" id="PF13452"/>
    </source>
</evidence>
<dbReference type="Pfam" id="PF01575">
    <property type="entry name" value="MaoC_dehydratas"/>
    <property type="match status" value="1"/>
</dbReference>
<dbReference type="InterPro" id="IPR002539">
    <property type="entry name" value="MaoC-like_dom"/>
</dbReference>
<evidence type="ECO:0000256" key="1">
    <source>
        <dbReference type="ARBA" id="ARBA00005254"/>
    </source>
</evidence>
<dbReference type="GO" id="GO:0006633">
    <property type="term" value="P:fatty acid biosynthetic process"/>
    <property type="evidence" value="ECO:0007669"/>
    <property type="project" value="TreeGrafter"/>
</dbReference>
<dbReference type="InterPro" id="IPR050965">
    <property type="entry name" value="UPF0336/Enoyl-CoA_hydratase"/>
</dbReference>
<protein>
    <submittedName>
        <fullName evidence="4">Acyl dehydratase</fullName>
    </submittedName>
</protein>
<gene>
    <name evidence="4" type="ORF">DFR69_115130</name>
</gene>
<evidence type="ECO:0000259" key="2">
    <source>
        <dbReference type="Pfam" id="PF01575"/>
    </source>
</evidence>
<dbReference type="SUPFAM" id="SSF54637">
    <property type="entry name" value="Thioesterase/thiol ester dehydrase-isomerase"/>
    <property type="match status" value="2"/>
</dbReference>
<dbReference type="GO" id="GO:0019171">
    <property type="term" value="F:(3R)-hydroxyacyl-[acyl-carrier-protein] dehydratase activity"/>
    <property type="evidence" value="ECO:0007669"/>
    <property type="project" value="TreeGrafter"/>
</dbReference>
<proteinExistence type="inferred from homology"/>
<keyword evidence="5" id="KW-1185">Reference proteome</keyword>
<organism evidence="4 5">
    <name type="scientific">Nocardia neocaledoniensis</name>
    <dbReference type="NCBI Taxonomy" id="236511"/>
    <lineage>
        <taxon>Bacteria</taxon>
        <taxon>Bacillati</taxon>
        <taxon>Actinomycetota</taxon>
        <taxon>Actinomycetes</taxon>
        <taxon>Mycobacteriales</taxon>
        <taxon>Nocardiaceae</taxon>
        <taxon>Nocardia</taxon>
    </lineage>
</organism>
<sequence length="341" mass="36157">MMPSDLDAPALSVDPADAVGCSYHCADRYVVGREKIREFARAVQDGHQAHWSESAAGELGHPGLVAPPTFTSVPAFLAQIAMFDHVAHGYDMSQIMQTDYVVAFGKPVVAGDELTFAVHFESFRRAFGGDIFRFRCEAVDGHGELCLTTWTTFVGRPDVDTSAARACAHVMMQNVRQAAPARRAHAPAEAPREPRITAVARGHIPADAIAVGDELPTRTATLTPGDLVNYAGVAGDPNPIHWSRDAAAAAGLKAPVAQGMLTIGLGAAFLTAWTRDPGALREYAVRLTSPVYVDDAGGSIEFTGRVKSVDRERRTATVALAAHSAGKKIFGRATATIGLGD</sequence>
<comment type="caution">
    <text evidence="4">The sequence shown here is derived from an EMBL/GenBank/DDBJ whole genome shotgun (WGS) entry which is preliminary data.</text>
</comment>
<evidence type="ECO:0000313" key="5">
    <source>
        <dbReference type="Proteomes" id="UP000246410"/>
    </source>
</evidence>
<dbReference type="InterPro" id="IPR039569">
    <property type="entry name" value="FAS1-like_DH_region"/>
</dbReference>
<dbReference type="Gene3D" id="3.10.129.10">
    <property type="entry name" value="Hotdog Thioesterase"/>
    <property type="match status" value="2"/>
</dbReference>
<comment type="similarity">
    <text evidence="1">Belongs to the enoyl-CoA hydratase/isomerase family.</text>
</comment>
<dbReference type="CDD" id="cd03441">
    <property type="entry name" value="R_hydratase_like"/>
    <property type="match status" value="1"/>
</dbReference>
<dbReference type="AlphaFoldDB" id="A0A317N4K3"/>
<evidence type="ECO:0000313" key="4">
    <source>
        <dbReference type="EMBL" id="PWV69903.1"/>
    </source>
</evidence>
<feature type="domain" description="MaoC-like" evidence="2">
    <location>
        <begin position="213"/>
        <end position="312"/>
    </location>
</feature>
<dbReference type="Pfam" id="PF13452">
    <property type="entry name" value="FAS1_DH_region"/>
    <property type="match status" value="1"/>
</dbReference>
<dbReference type="PANTHER" id="PTHR43437:SF3">
    <property type="entry name" value="HYDROXYACYL-THIOESTER DEHYDRATASE TYPE 2, MITOCHONDRIAL"/>
    <property type="match status" value="1"/>
</dbReference>
<dbReference type="PANTHER" id="PTHR43437">
    <property type="entry name" value="HYDROXYACYL-THIOESTER DEHYDRATASE TYPE 2, MITOCHONDRIAL-RELATED"/>
    <property type="match status" value="1"/>
</dbReference>
<dbReference type="InterPro" id="IPR029069">
    <property type="entry name" value="HotDog_dom_sf"/>
</dbReference>
<reference evidence="4 5" key="1">
    <citation type="submission" date="2018-05" db="EMBL/GenBank/DDBJ databases">
        <title>Genomic Encyclopedia of Type Strains, Phase IV (KMG-IV): sequencing the most valuable type-strain genomes for metagenomic binning, comparative biology and taxonomic classification.</title>
        <authorList>
            <person name="Goeker M."/>
        </authorList>
    </citation>
    <scope>NUCLEOTIDE SEQUENCE [LARGE SCALE GENOMIC DNA]</scope>
    <source>
        <strain evidence="4 5">DSM 44717</strain>
    </source>
</reference>
<dbReference type="EMBL" id="QGTL01000015">
    <property type="protein sequence ID" value="PWV69903.1"/>
    <property type="molecule type" value="Genomic_DNA"/>
</dbReference>
<name>A0A317N4K3_9NOCA</name>
<dbReference type="NCBIfam" id="NF040620">
    <property type="entry name" value="fused_HadA_HadB"/>
    <property type="match status" value="1"/>
</dbReference>
<feature type="domain" description="FAS1-like dehydratase" evidence="3">
    <location>
        <begin position="19"/>
        <end position="135"/>
    </location>
</feature>
<dbReference type="Proteomes" id="UP000246410">
    <property type="component" value="Unassembled WGS sequence"/>
</dbReference>
<accession>A0A317N4K3</accession>